<evidence type="ECO:0000256" key="1">
    <source>
        <dbReference type="SAM" id="MobiDB-lite"/>
    </source>
</evidence>
<dbReference type="KEGG" id="lbc:LACBIDRAFT_331707"/>
<dbReference type="RefSeq" id="XP_001886059.1">
    <property type="nucleotide sequence ID" value="XM_001886024.1"/>
</dbReference>
<feature type="region of interest" description="Disordered" evidence="1">
    <location>
        <begin position="85"/>
        <end position="116"/>
    </location>
</feature>
<accession>B0DQB3</accession>
<name>B0DQB3_LACBS</name>
<gene>
    <name evidence="2" type="ORF">LACBIDRAFT_331707</name>
</gene>
<dbReference type="GeneID" id="6081785"/>
<feature type="compositionally biased region" description="Basic residues" evidence="1">
    <location>
        <begin position="95"/>
        <end position="107"/>
    </location>
</feature>
<protein>
    <submittedName>
        <fullName evidence="2">Predicted protein</fullName>
    </submittedName>
</protein>
<evidence type="ECO:0000313" key="2">
    <source>
        <dbReference type="EMBL" id="EDR03263.1"/>
    </source>
</evidence>
<dbReference type="AlphaFoldDB" id="B0DQB3"/>
<evidence type="ECO:0000313" key="3">
    <source>
        <dbReference type="Proteomes" id="UP000001194"/>
    </source>
</evidence>
<dbReference type="Proteomes" id="UP000001194">
    <property type="component" value="Unassembled WGS sequence"/>
</dbReference>
<organism evidence="3">
    <name type="scientific">Laccaria bicolor (strain S238N-H82 / ATCC MYA-4686)</name>
    <name type="common">Bicoloured deceiver</name>
    <name type="synonym">Laccaria laccata var. bicolor</name>
    <dbReference type="NCBI Taxonomy" id="486041"/>
    <lineage>
        <taxon>Eukaryota</taxon>
        <taxon>Fungi</taxon>
        <taxon>Dikarya</taxon>
        <taxon>Basidiomycota</taxon>
        <taxon>Agaricomycotina</taxon>
        <taxon>Agaricomycetes</taxon>
        <taxon>Agaricomycetidae</taxon>
        <taxon>Agaricales</taxon>
        <taxon>Agaricineae</taxon>
        <taxon>Hydnangiaceae</taxon>
        <taxon>Laccaria</taxon>
    </lineage>
</organism>
<reference evidence="2 3" key="1">
    <citation type="journal article" date="2008" name="Nature">
        <title>The genome of Laccaria bicolor provides insights into mycorrhizal symbiosis.</title>
        <authorList>
            <person name="Martin F."/>
            <person name="Aerts A."/>
            <person name="Ahren D."/>
            <person name="Brun A."/>
            <person name="Danchin E.G.J."/>
            <person name="Duchaussoy F."/>
            <person name="Gibon J."/>
            <person name="Kohler A."/>
            <person name="Lindquist E."/>
            <person name="Pereda V."/>
            <person name="Salamov A."/>
            <person name="Shapiro H.J."/>
            <person name="Wuyts J."/>
            <person name="Blaudez D."/>
            <person name="Buee M."/>
            <person name="Brokstein P."/>
            <person name="Canbaeck B."/>
            <person name="Cohen D."/>
            <person name="Courty P.E."/>
            <person name="Coutinho P.M."/>
            <person name="Delaruelle C."/>
            <person name="Detter J.C."/>
            <person name="Deveau A."/>
            <person name="DiFazio S."/>
            <person name="Duplessis S."/>
            <person name="Fraissinet-Tachet L."/>
            <person name="Lucic E."/>
            <person name="Frey-Klett P."/>
            <person name="Fourrey C."/>
            <person name="Feussner I."/>
            <person name="Gay G."/>
            <person name="Grimwood J."/>
            <person name="Hoegger P.J."/>
            <person name="Jain P."/>
            <person name="Kilaru S."/>
            <person name="Labbe J."/>
            <person name="Lin Y.C."/>
            <person name="Legue V."/>
            <person name="Le Tacon F."/>
            <person name="Marmeisse R."/>
            <person name="Melayah D."/>
            <person name="Montanini B."/>
            <person name="Muratet M."/>
            <person name="Nehls U."/>
            <person name="Niculita-Hirzel H."/>
            <person name="Oudot-Le Secq M.P."/>
            <person name="Peter M."/>
            <person name="Quesneville H."/>
            <person name="Rajashekar B."/>
            <person name="Reich M."/>
            <person name="Rouhier N."/>
            <person name="Schmutz J."/>
            <person name="Yin T."/>
            <person name="Chalot M."/>
            <person name="Henrissat B."/>
            <person name="Kuees U."/>
            <person name="Lucas S."/>
            <person name="Van de Peer Y."/>
            <person name="Podila G.K."/>
            <person name="Polle A."/>
            <person name="Pukkila P.J."/>
            <person name="Richardson P.M."/>
            <person name="Rouze P."/>
            <person name="Sanders I.R."/>
            <person name="Stajich J.E."/>
            <person name="Tunlid A."/>
            <person name="Tuskan G."/>
            <person name="Grigoriev I.V."/>
        </authorList>
    </citation>
    <scope>NUCLEOTIDE SEQUENCE [LARGE SCALE GENOMIC DNA]</scope>
    <source>
        <strain evidence="3">S238N-H82 / ATCC MYA-4686</strain>
    </source>
</reference>
<dbReference type="EMBL" id="DS547125">
    <property type="protein sequence ID" value="EDR03263.1"/>
    <property type="molecule type" value="Genomic_DNA"/>
</dbReference>
<dbReference type="OrthoDB" id="10497363at2759"/>
<sequence>MSIREAESEPLFGNVRLILDSIFAISLGLASPVITGGFTKQSKMAGAHLVMLGINQGVVENVMTWLGKQLTMRHPRLPWTRIQDTSNGKRDWNRIRSRKASSQRRRRREEGFPAAQKGQGLITLKKKSSKALLWERWWHSPFMSLGTSAMTTEGRRAHALRNQSQRAAIRVDRRYLEKRESHFGSFTGTDKLRDTPFGYMVAGDVVVRVLLADRGARLRSRLNTEVRLRRDELWLVVKCDILQNVVAEDRYVFPAMVPSVAGKRPPTRATNMALWEGEVQGCRST</sequence>
<keyword evidence="3" id="KW-1185">Reference proteome</keyword>
<dbReference type="HOGENOM" id="CLU_976835_0_0_1"/>
<proteinExistence type="predicted"/>
<dbReference type="InParanoid" id="B0DQB3"/>